<feature type="non-terminal residue" evidence="1">
    <location>
        <position position="457"/>
    </location>
</feature>
<gene>
    <name evidence="1" type="ORF">SCHCODRAFT_112180</name>
</gene>
<dbReference type="HOGENOM" id="CLU_532268_0_0_1"/>
<sequence length="457" mass="51192">MRRFLEFALDRDLMPETPQEARKEIIFALHCVRAARAYATLSAAFHAAFVVHPVPFVGQPGVRKWYAQLLVHDVRADCLIVGRTGRRDELGDGIEDQEMDHSDLPPDPLKICVPKAASILIQPTDTILAYFYRVDADHFVLGEVVDYRPYDLAHRFMTYEDDDEAEEIPFTAPIREPLRARSLDPAFLVAADGRADVVPGTIIPVEPNANEISAVPFRIDDSGYRNREDRELYPPDDSCIEALAPPFAVWGPDGLPLHHMRRARDDPAAGEADTVLAHDDVGYRARRARLLALPGPFDVPGIPVYPQGVDIALPGPDYDVARMAGLMDARLASVRSATTFLGIPTSAAQSRPGILPMGHPAYRVFNMPPLSEAWYEAREPMYEDEPMVSCGDRFELALLWPLGTEAAVYGVRFFCTHYIHLQHADHTLKDYSYTFRCRLLDNGEECPIHESVVSNYQ</sequence>
<evidence type="ECO:0000313" key="2">
    <source>
        <dbReference type="Proteomes" id="UP000007431"/>
    </source>
</evidence>
<protein>
    <submittedName>
        <fullName evidence="1">Uncharacterized protein</fullName>
    </submittedName>
</protein>
<dbReference type="AlphaFoldDB" id="D8QE92"/>
<reference evidence="1 2" key="1">
    <citation type="journal article" date="2010" name="Nat. Biotechnol.">
        <title>Genome sequence of the model mushroom Schizophyllum commune.</title>
        <authorList>
            <person name="Ohm R.A."/>
            <person name="de Jong J.F."/>
            <person name="Lugones L.G."/>
            <person name="Aerts A."/>
            <person name="Kothe E."/>
            <person name="Stajich J.E."/>
            <person name="de Vries R.P."/>
            <person name="Record E."/>
            <person name="Levasseur A."/>
            <person name="Baker S.E."/>
            <person name="Bartholomew K.A."/>
            <person name="Coutinho P.M."/>
            <person name="Erdmann S."/>
            <person name="Fowler T.J."/>
            <person name="Gathman A.C."/>
            <person name="Lombard V."/>
            <person name="Henrissat B."/>
            <person name="Knabe N."/>
            <person name="Kuees U."/>
            <person name="Lilly W.W."/>
            <person name="Lindquist E."/>
            <person name="Lucas S."/>
            <person name="Magnuson J.K."/>
            <person name="Piumi F."/>
            <person name="Raudaskoski M."/>
            <person name="Salamov A."/>
            <person name="Schmutz J."/>
            <person name="Schwarze F.W.M.R."/>
            <person name="vanKuyk P.A."/>
            <person name="Horton J.S."/>
            <person name="Grigoriev I.V."/>
            <person name="Woesten H.A.B."/>
        </authorList>
    </citation>
    <scope>NUCLEOTIDE SEQUENCE [LARGE SCALE GENOMIC DNA]</scope>
    <source>
        <strain evidence="2">H4-8 / FGSC 9210</strain>
    </source>
</reference>
<dbReference type="InParanoid" id="D8QE92"/>
<proteinExistence type="predicted"/>
<name>D8QE92_SCHCM</name>
<keyword evidence="2" id="KW-1185">Reference proteome</keyword>
<accession>D8QE92</accession>
<dbReference type="EMBL" id="GL377310">
    <property type="protein sequence ID" value="EFI94126.1"/>
    <property type="molecule type" value="Genomic_DNA"/>
</dbReference>
<dbReference type="VEuPathDB" id="FungiDB:SCHCODRAFT_02636628"/>
<evidence type="ECO:0000313" key="1">
    <source>
        <dbReference type="EMBL" id="EFI94126.1"/>
    </source>
</evidence>
<dbReference type="Proteomes" id="UP000007431">
    <property type="component" value="Unassembled WGS sequence"/>
</dbReference>
<organism evidence="2">
    <name type="scientific">Schizophyllum commune (strain H4-8 / FGSC 9210)</name>
    <name type="common">Split gill fungus</name>
    <dbReference type="NCBI Taxonomy" id="578458"/>
    <lineage>
        <taxon>Eukaryota</taxon>
        <taxon>Fungi</taxon>
        <taxon>Dikarya</taxon>
        <taxon>Basidiomycota</taxon>
        <taxon>Agaricomycotina</taxon>
        <taxon>Agaricomycetes</taxon>
        <taxon>Agaricomycetidae</taxon>
        <taxon>Agaricales</taxon>
        <taxon>Schizophyllaceae</taxon>
        <taxon>Schizophyllum</taxon>
    </lineage>
</organism>